<feature type="compositionally biased region" description="Polar residues" evidence="5">
    <location>
        <begin position="230"/>
        <end position="249"/>
    </location>
</feature>
<dbReference type="GO" id="GO:0030705">
    <property type="term" value="P:cytoskeleton-dependent intracellular transport"/>
    <property type="evidence" value="ECO:0007669"/>
    <property type="project" value="TreeGrafter"/>
</dbReference>
<evidence type="ECO:0000256" key="4">
    <source>
        <dbReference type="ARBA" id="ARBA00023212"/>
    </source>
</evidence>
<dbReference type="GO" id="GO:0005798">
    <property type="term" value="C:Golgi-associated vesicle"/>
    <property type="evidence" value="ECO:0007669"/>
    <property type="project" value="TreeGrafter"/>
</dbReference>
<name>A0AAD8YZZ2_9TELE</name>
<evidence type="ECO:0000313" key="6">
    <source>
        <dbReference type="EMBL" id="KAK1790102.1"/>
    </source>
</evidence>
<dbReference type="PANTHER" id="PTHR14759:SF37">
    <property type="entry name" value="MAP6 DOMAIN-CONTAINING PROTEIN 1"/>
    <property type="match status" value="1"/>
</dbReference>
<evidence type="ECO:0000256" key="2">
    <source>
        <dbReference type="ARBA" id="ARBA00005728"/>
    </source>
</evidence>
<dbReference type="GO" id="GO:0005801">
    <property type="term" value="C:cis-Golgi network"/>
    <property type="evidence" value="ECO:0007669"/>
    <property type="project" value="TreeGrafter"/>
</dbReference>
<dbReference type="InterPro" id="IPR007882">
    <property type="entry name" value="MAP6"/>
</dbReference>
<keyword evidence="7" id="KW-1185">Reference proteome</keyword>
<feature type="region of interest" description="Disordered" evidence="5">
    <location>
        <begin position="49"/>
        <end position="97"/>
    </location>
</feature>
<comment type="similarity">
    <text evidence="2">Belongs to the STOP family.</text>
</comment>
<dbReference type="GO" id="GO:0008017">
    <property type="term" value="F:microtubule binding"/>
    <property type="evidence" value="ECO:0007669"/>
    <property type="project" value="InterPro"/>
</dbReference>
<dbReference type="Proteomes" id="UP001239994">
    <property type="component" value="Unassembled WGS sequence"/>
</dbReference>
<dbReference type="EMBL" id="JAROKS010000021">
    <property type="protein sequence ID" value="KAK1790102.1"/>
    <property type="molecule type" value="Genomic_DNA"/>
</dbReference>
<feature type="region of interest" description="Disordered" evidence="5">
    <location>
        <begin position="110"/>
        <end position="249"/>
    </location>
</feature>
<dbReference type="GO" id="GO:0070507">
    <property type="term" value="P:regulation of microtubule cytoskeleton organization"/>
    <property type="evidence" value="ECO:0007669"/>
    <property type="project" value="TreeGrafter"/>
</dbReference>
<evidence type="ECO:0000256" key="3">
    <source>
        <dbReference type="ARBA" id="ARBA00022490"/>
    </source>
</evidence>
<evidence type="ECO:0000256" key="1">
    <source>
        <dbReference type="ARBA" id="ARBA00004245"/>
    </source>
</evidence>
<keyword evidence="4" id="KW-0206">Cytoskeleton</keyword>
<organism evidence="6 7">
    <name type="scientific">Electrophorus voltai</name>
    <dbReference type="NCBI Taxonomy" id="2609070"/>
    <lineage>
        <taxon>Eukaryota</taxon>
        <taxon>Metazoa</taxon>
        <taxon>Chordata</taxon>
        <taxon>Craniata</taxon>
        <taxon>Vertebrata</taxon>
        <taxon>Euteleostomi</taxon>
        <taxon>Actinopterygii</taxon>
        <taxon>Neopterygii</taxon>
        <taxon>Teleostei</taxon>
        <taxon>Ostariophysi</taxon>
        <taxon>Gymnotiformes</taxon>
        <taxon>Gymnotoidei</taxon>
        <taxon>Gymnotidae</taxon>
        <taxon>Electrophorus</taxon>
    </lineage>
</organism>
<keyword evidence="3" id="KW-0963">Cytoplasm</keyword>
<evidence type="ECO:0000313" key="7">
    <source>
        <dbReference type="Proteomes" id="UP001239994"/>
    </source>
</evidence>
<dbReference type="AlphaFoldDB" id="A0AAD8YZZ2"/>
<dbReference type="GO" id="GO:0005874">
    <property type="term" value="C:microtubule"/>
    <property type="evidence" value="ECO:0007669"/>
    <property type="project" value="InterPro"/>
</dbReference>
<comment type="caution">
    <text evidence="6">The sequence shown here is derived from an EMBL/GenBank/DDBJ whole genome shotgun (WGS) entry which is preliminary data.</text>
</comment>
<protein>
    <recommendedName>
        <fullName evidence="8">MAP6 domain containing 1</fullName>
    </recommendedName>
</protein>
<comment type="subcellular location">
    <subcellularLocation>
        <location evidence="1">Cytoplasm</location>
        <location evidence="1">Cytoskeleton</location>
    </subcellularLocation>
</comment>
<evidence type="ECO:0008006" key="8">
    <source>
        <dbReference type="Google" id="ProtNLM"/>
    </source>
</evidence>
<sequence>MAWPCISRVCCLARFWNEFDKSDLSVPLTIQNYSDISEHEVRSVTKHVIAERAPSSDSVSAPQDGGGARPCRGRPREDYRPPGVPFPSVTQYKQDYKPWPIPKKDNFPWISNGGSASGAHAPSPGNSSYSGRRAEKEERVSQQKHAEETVDVTSTSSYRQEFRPWAGVRPPRPAQKKPAFLGTGSSVLPPETSYRAAFSADAHRPLDDAAHAQHGSHAEPGGRTEEQLTRSKSPNPSAVFQSRSRIFNV</sequence>
<dbReference type="GO" id="GO:0000226">
    <property type="term" value="P:microtubule cytoskeleton organization"/>
    <property type="evidence" value="ECO:0007669"/>
    <property type="project" value="InterPro"/>
</dbReference>
<gene>
    <name evidence="6" type="ORF">P4O66_002408</name>
</gene>
<accession>A0AAD8YZZ2</accession>
<evidence type="ECO:0000256" key="5">
    <source>
        <dbReference type="SAM" id="MobiDB-lite"/>
    </source>
</evidence>
<dbReference type="PANTHER" id="PTHR14759">
    <property type="entry name" value="STOP PROTEIN"/>
    <property type="match status" value="1"/>
</dbReference>
<dbReference type="GO" id="GO:0005516">
    <property type="term" value="F:calmodulin binding"/>
    <property type="evidence" value="ECO:0007669"/>
    <property type="project" value="InterPro"/>
</dbReference>
<reference evidence="6" key="1">
    <citation type="submission" date="2023-03" db="EMBL/GenBank/DDBJ databases">
        <title>Electrophorus voltai genome.</title>
        <authorList>
            <person name="Bian C."/>
        </authorList>
    </citation>
    <scope>NUCLEOTIDE SEQUENCE</scope>
    <source>
        <strain evidence="6">CB-2022</strain>
        <tissue evidence="6">Muscle</tissue>
    </source>
</reference>
<proteinExistence type="inferred from homology"/>
<feature type="compositionally biased region" description="Basic and acidic residues" evidence="5">
    <location>
        <begin position="201"/>
        <end position="229"/>
    </location>
</feature>
<feature type="compositionally biased region" description="Basic and acidic residues" evidence="5">
    <location>
        <begin position="132"/>
        <end position="148"/>
    </location>
</feature>